<dbReference type="Proteomes" id="UP000807306">
    <property type="component" value="Unassembled WGS sequence"/>
</dbReference>
<dbReference type="OrthoDB" id="3242181at2759"/>
<feature type="region of interest" description="Disordered" evidence="1">
    <location>
        <begin position="420"/>
        <end position="446"/>
    </location>
</feature>
<accession>A0A9P6EPW3</accession>
<gene>
    <name evidence="2" type="ORF">CPB83DRAFT_845820</name>
</gene>
<dbReference type="AlphaFoldDB" id="A0A9P6EPW3"/>
<feature type="region of interest" description="Disordered" evidence="1">
    <location>
        <begin position="1"/>
        <end position="23"/>
    </location>
</feature>
<sequence>MTSAAEPPSYVDHHTLERAPTYRAEPHIDEARIAFGLRNRTLPTGNFIKESKGGGVILRLNAQKDNVEVPVYGINGQVDGVIELLKTEAVESVEVKIEGHLSVKELGEGGSSTALLCLDSRKLWEKSSQSSTCPASLRFSLGLPASFEHEKKTYPLPPSFHVKLSGLPGFVATIDYSVSAIVVKPQTAPVGHVKIQAHFNTIGINIGTTIVSTPFLYHPRSRSAVALPAPLQYVHKEFEPTSEWKTIESVMQSRSTSRPDIVTKLYIPSSRTYCISQQIPFHLTIQSKSSVSLAAFLPYSPTGNKSSKKITQIQLLRQTSVDVNSQRPGVEDHAHPKSARTDMWRIDCIGEGIFRHVGDDQTWICYSGEIRIDPTMKLTGFRAAALSVKDSLLFTITPPEVTRSPFWELREAIPIRLTTDPWTPDDNNIAGEKESILESGTPPDNS</sequence>
<dbReference type="EMBL" id="MU157829">
    <property type="protein sequence ID" value="KAF9533091.1"/>
    <property type="molecule type" value="Genomic_DNA"/>
</dbReference>
<protein>
    <submittedName>
        <fullName evidence="2">Uncharacterized protein</fullName>
    </submittedName>
</protein>
<evidence type="ECO:0000256" key="1">
    <source>
        <dbReference type="SAM" id="MobiDB-lite"/>
    </source>
</evidence>
<comment type="caution">
    <text evidence="2">The sequence shown here is derived from an EMBL/GenBank/DDBJ whole genome shotgun (WGS) entry which is preliminary data.</text>
</comment>
<name>A0A9P6EPW3_9AGAR</name>
<keyword evidence="3" id="KW-1185">Reference proteome</keyword>
<reference evidence="2" key="1">
    <citation type="submission" date="2020-11" db="EMBL/GenBank/DDBJ databases">
        <authorList>
            <consortium name="DOE Joint Genome Institute"/>
            <person name="Ahrendt S."/>
            <person name="Riley R."/>
            <person name="Andreopoulos W."/>
            <person name="Labutti K."/>
            <person name="Pangilinan J."/>
            <person name="Ruiz-Duenas F.J."/>
            <person name="Barrasa J.M."/>
            <person name="Sanchez-Garcia M."/>
            <person name="Camarero S."/>
            <person name="Miyauchi S."/>
            <person name="Serrano A."/>
            <person name="Linde D."/>
            <person name="Babiker R."/>
            <person name="Drula E."/>
            <person name="Ayuso-Fernandez I."/>
            <person name="Pacheco R."/>
            <person name="Padilla G."/>
            <person name="Ferreira P."/>
            <person name="Barriuso J."/>
            <person name="Kellner H."/>
            <person name="Castanera R."/>
            <person name="Alfaro M."/>
            <person name="Ramirez L."/>
            <person name="Pisabarro A.G."/>
            <person name="Kuo A."/>
            <person name="Tritt A."/>
            <person name="Lipzen A."/>
            <person name="He G."/>
            <person name="Yan M."/>
            <person name="Ng V."/>
            <person name="Cullen D."/>
            <person name="Martin F."/>
            <person name="Rosso M.-N."/>
            <person name="Henrissat B."/>
            <person name="Hibbett D."/>
            <person name="Martinez A.T."/>
            <person name="Grigoriev I.V."/>
        </authorList>
    </citation>
    <scope>NUCLEOTIDE SEQUENCE</scope>
    <source>
        <strain evidence="2">CBS 506.95</strain>
    </source>
</reference>
<evidence type="ECO:0000313" key="3">
    <source>
        <dbReference type="Proteomes" id="UP000807306"/>
    </source>
</evidence>
<proteinExistence type="predicted"/>
<evidence type="ECO:0000313" key="2">
    <source>
        <dbReference type="EMBL" id="KAF9533091.1"/>
    </source>
</evidence>
<organism evidence="2 3">
    <name type="scientific">Crepidotus variabilis</name>
    <dbReference type="NCBI Taxonomy" id="179855"/>
    <lineage>
        <taxon>Eukaryota</taxon>
        <taxon>Fungi</taxon>
        <taxon>Dikarya</taxon>
        <taxon>Basidiomycota</taxon>
        <taxon>Agaricomycotina</taxon>
        <taxon>Agaricomycetes</taxon>
        <taxon>Agaricomycetidae</taxon>
        <taxon>Agaricales</taxon>
        <taxon>Agaricineae</taxon>
        <taxon>Crepidotaceae</taxon>
        <taxon>Crepidotus</taxon>
    </lineage>
</organism>